<evidence type="ECO:0000256" key="1">
    <source>
        <dbReference type="ARBA" id="ARBA00022801"/>
    </source>
</evidence>
<feature type="domain" description="UFSP1/2/DUB catalytic" evidence="2">
    <location>
        <begin position="343"/>
        <end position="537"/>
    </location>
</feature>
<accession>A0A3P3Z598</accession>
<dbReference type="EMBL" id="LS997619">
    <property type="protein sequence ID" value="SYZ65406.1"/>
    <property type="molecule type" value="Genomic_DNA"/>
</dbReference>
<dbReference type="AlphaFoldDB" id="A0A3P3Z598"/>
<evidence type="ECO:0000259" key="2">
    <source>
        <dbReference type="Pfam" id="PF07910"/>
    </source>
</evidence>
<dbReference type="Proteomes" id="UP000319462">
    <property type="component" value="Chromosome 20"/>
</dbReference>
<dbReference type="GO" id="GO:0071567">
    <property type="term" value="F:deUFMylase activity"/>
    <property type="evidence" value="ECO:0007669"/>
    <property type="project" value="TreeGrafter"/>
</dbReference>
<dbReference type="PANTHER" id="PTHR48153:SF2">
    <property type="entry name" value="UFM1-SPECIFIC PROTEASE 2"/>
    <property type="match status" value="1"/>
</dbReference>
<evidence type="ECO:0000313" key="4">
    <source>
        <dbReference type="Proteomes" id="UP000319462"/>
    </source>
</evidence>
<organism evidence="3 4">
    <name type="scientific">Leishmania braziliensis MHOM/BR/75/M2904</name>
    <dbReference type="NCBI Taxonomy" id="420245"/>
    <lineage>
        <taxon>Eukaryota</taxon>
        <taxon>Discoba</taxon>
        <taxon>Euglenozoa</taxon>
        <taxon>Kinetoplastea</taxon>
        <taxon>Metakinetoplastina</taxon>
        <taxon>Trypanosomatida</taxon>
        <taxon>Trypanosomatidae</taxon>
        <taxon>Leishmaniinae</taxon>
        <taxon>Leishmania</taxon>
        <taxon>Leishmania braziliensis species complex</taxon>
    </lineage>
</organism>
<reference evidence="3 4" key="1">
    <citation type="submission" date="2018-09" db="EMBL/GenBank/DDBJ databases">
        <authorList>
            <person name="Peiro R."/>
            <person name="Begona"/>
            <person name="Cbmso G."/>
            <person name="Lopez M."/>
            <person name="Gonzalez S."/>
        </authorList>
    </citation>
    <scope>NUCLEOTIDE SEQUENCE [LARGE SCALE GENOMIC DNA]</scope>
</reference>
<evidence type="ECO:0000313" key="3">
    <source>
        <dbReference type="EMBL" id="SYZ65406.1"/>
    </source>
</evidence>
<keyword evidence="1" id="KW-0378">Hydrolase</keyword>
<protein>
    <submittedName>
        <fullName evidence="3">Peptidase_family_C78</fullName>
    </submittedName>
</protein>
<dbReference type="Pfam" id="PF07910">
    <property type="entry name" value="Peptidase_C78"/>
    <property type="match status" value="1"/>
</dbReference>
<proteinExistence type="predicted"/>
<dbReference type="Gene3D" id="3.90.70.130">
    <property type="match status" value="1"/>
</dbReference>
<name>A0A3P3Z598_LEIBR</name>
<gene>
    <name evidence="3" type="ORF">LBRM2904_20.4500</name>
</gene>
<dbReference type="InterPro" id="IPR012462">
    <property type="entry name" value="UFSP1/2_DUB_cat"/>
</dbReference>
<dbReference type="PANTHER" id="PTHR48153">
    <property type="entry name" value="UFM1-SPECIFIC PROTEASE 2"/>
    <property type="match status" value="1"/>
</dbReference>
<sequence length="547" mass="61103">MCALPPSPSPRFSGSVCLRHLYHRNTDMYGHQSGCTHTDCASMEDLMTRAADAALYPLHVLQRHSKILGIVGEAALPTLPMSGESCTHRVSSATDLEPFMADSLILEVLFTWCVRVRCSLSRTLKRHCLVVKSVSRGIAFSALLVRDSSDANPAETVWTDVERCTELWKTPSPGDRTETLHVHMMSVPEVPDTISTTLDDMPSTSAAAPGCSHVTTRVLLGDSPSEIVMGIRQLFDRLLSTEAESLSGTEVCWPACMLFPVNVHTRDDEKRRAEHAALLLPYQGLLHHENAVQVWSTWEDLRQQHEANKAFVFRTGEAWERHLATTPHTDLTPASAPSLPGAETVLTSGAYDYYHYRVDGFRDDGWGCAYRSLQTVLSWFQHAGLIRAVMPSIREIQEILYVVDPDKANKKAFVGSCDWIGSFEIMLVLQHYLPGLECTIRRLESGKDLDTDSSVQLLLMEHFRNPLAPPVMIGGSSYAHTILGVHINLHTVEAQYLILDPHYSAYPTQLKTVIKKGYVGWKEASKFFEAGSWYNLCIPRVNLFDPR</sequence>